<dbReference type="InterPro" id="IPR036457">
    <property type="entry name" value="PPM-type-like_dom_sf"/>
</dbReference>
<keyword evidence="4" id="KW-1185">Reference proteome</keyword>
<reference evidence="3 4" key="1">
    <citation type="submission" date="2020-05" db="EMBL/GenBank/DDBJ databases">
        <title>Comparative genomic analysis of denitrifying bacteria from Halomonas genus.</title>
        <authorList>
            <person name="Wang L."/>
            <person name="Shao Z."/>
        </authorList>
    </citation>
    <scope>NUCLEOTIDE SEQUENCE [LARGE SCALE GENOMIC DNA]</scope>
    <source>
        <strain evidence="3 4">A4</strain>
    </source>
</reference>
<name>A0ABS9PAU7_9GAMM</name>
<protein>
    <recommendedName>
        <fullName evidence="2">PPM-type phosphatase domain-containing protein</fullName>
    </recommendedName>
</protein>
<dbReference type="RefSeq" id="WP_238977412.1">
    <property type="nucleotide sequence ID" value="NZ_JABFUC010000008.1"/>
</dbReference>
<dbReference type="Pfam" id="PF13672">
    <property type="entry name" value="PP2C_2"/>
    <property type="match status" value="1"/>
</dbReference>
<evidence type="ECO:0000313" key="4">
    <source>
        <dbReference type="Proteomes" id="UP000814385"/>
    </source>
</evidence>
<gene>
    <name evidence="3" type="ORF">HOP52_10890</name>
</gene>
<dbReference type="EMBL" id="JABFUC010000008">
    <property type="protein sequence ID" value="MCG6658260.1"/>
    <property type="molecule type" value="Genomic_DNA"/>
</dbReference>
<dbReference type="Proteomes" id="UP000814385">
    <property type="component" value="Unassembled WGS sequence"/>
</dbReference>
<proteinExistence type="predicted"/>
<accession>A0ABS9PAU7</accession>
<dbReference type="Gene3D" id="3.60.40.10">
    <property type="entry name" value="PPM-type phosphatase domain"/>
    <property type="match status" value="1"/>
</dbReference>
<feature type="region of interest" description="Disordered" evidence="1">
    <location>
        <begin position="1"/>
        <end position="21"/>
    </location>
</feature>
<dbReference type="SUPFAM" id="SSF81606">
    <property type="entry name" value="PP2C-like"/>
    <property type="match status" value="1"/>
</dbReference>
<evidence type="ECO:0000256" key="1">
    <source>
        <dbReference type="SAM" id="MobiDB-lite"/>
    </source>
</evidence>
<sequence>MLDEWRQALPGPEATGGEHEMPSRWQVLAAAVAGLGHLEAKPPVPCQDAAGAVDGPRTVLAVADGAGSSPASDRGARAVVGATLRLVETLDGQLVELLDTAAEPAGEALRQFALLLVKHAKGVLHDLAGEHCRPVRDLRCTLSVLILGRERLLWLKVGDGAIVVERAVTVDSTADEPAGPQLAPQLTTLGKPGKGEFANQTLFIDEGLSPEQVQSGSQALDRVTGAAVMSDGAAEKLVASDGGRVSGQLSHWFDDLRGGRLRQRDLVRLFYGEAFCRGTTGDDRGIALASRSLEALLAES</sequence>
<dbReference type="InterPro" id="IPR001932">
    <property type="entry name" value="PPM-type_phosphatase-like_dom"/>
</dbReference>
<evidence type="ECO:0000313" key="3">
    <source>
        <dbReference type="EMBL" id="MCG6658260.1"/>
    </source>
</evidence>
<comment type="caution">
    <text evidence="3">The sequence shown here is derived from an EMBL/GenBank/DDBJ whole genome shotgun (WGS) entry which is preliminary data.</text>
</comment>
<evidence type="ECO:0000259" key="2">
    <source>
        <dbReference type="Pfam" id="PF13672"/>
    </source>
</evidence>
<feature type="domain" description="PPM-type phosphatase" evidence="2">
    <location>
        <begin position="45"/>
        <end position="241"/>
    </location>
</feature>
<organism evidence="3 4">
    <name type="scientific">Billgrantia campisalis</name>
    <dbReference type="NCBI Taxonomy" id="74661"/>
    <lineage>
        <taxon>Bacteria</taxon>
        <taxon>Pseudomonadati</taxon>
        <taxon>Pseudomonadota</taxon>
        <taxon>Gammaproteobacteria</taxon>
        <taxon>Oceanospirillales</taxon>
        <taxon>Halomonadaceae</taxon>
        <taxon>Billgrantia</taxon>
    </lineage>
</organism>